<reference evidence="2" key="1">
    <citation type="submission" date="2023-09" db="EMBL/GenBank/DDBJ databases">
        <authorList>
            <person name="Zeng C."/>
        </authorList>
    </citation>
    <scope>NUCLEOTIDE SEQUENCE</scope>
    <source>
        <strain evidence="2">ZCY20-5</strain>
    </source>
</reference>
<dbReference type="EMBL" id="CP135996">
    <property type="protein sequence ID" value="WOC33485.1"/>
    <property type="molecule type" value="Genomic_DNA"/>
</dbReference>
<keyword evidence="3" id="KW-1185">Reference proteome</keyword>
<organism evidence="2 3">
    <name type="scientific">Caproicibacterium argilliputei</name>
    <dbReference type="NCBI Taxonomy" id="3030016"/>
    <lineage>
        <taxon>Bacteria</taxon>
        <taxon>Bacillati</taxon>
        <taxon>Bacillota</taxon>
        <taxon>Clostridia</taxon>
        <taxon>Eubacteriales</taxon>
        <taxon>Oscillospiraceae</taxon>
        <taxon>Caproicibacterium</taxon>
    </lineage>
</organism>
<dbReference type="KEGG" id="carl:PXC00_06355"/>
<proteinExistence type="predicted"/>
<protein>
    <recommendedName>
        <fullName evidence="1">YqbQ/XkdQ domain-containing protein</fullName>
    </recommendedName>
</protein>
<dbReference type="Pfam" id="PF24032">
    <property type="entry name" value="YQBQ"/>
    <property type="match status" value="1"/>
</dbReference>
<reference evidence="2" key="2">
    <citation type="submission" date="2024-06" db="EMBL/GenBank/DDBJ databases">
        <title>Caproicibacterium argilliputei sp. nov, a novel caproic acid producing anaerobic bacterium isolated from pit mud.</title>
        <authorList>
            <person name="Xia S."/>
        </authorList>
    </citation>
    <scope>NUCLEOTIDE SEQUENCE</scope>
    <source>
        <strain evidence="2">ZCY20-5</strain>
    </source>
</reference>
<feature type="domain" description="YqbQ/XkdQ" evidence="1">
    <location>
        <begin position="31"/>
        <end position="330"/>
    </location>
</feature>
<dbReference type="AlphaFoldDB" id="A0AA97DA93"/>
<dbReference type="InterPro" id="IPR056937">
    <property type="entry name" value="YqbQ/XkdQ"/>
</dbReference>
<evidence type="ECO:0000259" key="1">
    <source>
        <dbReference type="Pfam" id="PF24032"/>
    </source>
</evidence>
<dbReference type="Proteomes" id="UP001300604">
    <property type="component" value="Chromosome"/>
</dbReference>
<name>A0AA97DA93_9FIRM</name>
<accession>A0AA97DA93</accession>
<evidence type="ECO:0000313" key="3">
    <source>
        <dbReference type="Proteomes" id="UP001300604"/>
    </source>
</evidence>
<evidence type="ECO:0000313" key="2">
    <source>
        <dbReference type="EMBL" id="WOC33485.1"/>
    </source>
</evidence>
<gene>
    <name evidence="2" type="ORF">PXC00_06355</name>
</gene>
<dbReference type="RefSeq" id="WP_275846581.1">
    <property type="nucleotide sequence ID" value="NZ_CP135996.1"/>
</dbReference>
<sequence>MSIAVSPQYTLFLQKGGKTYQLLKACSAATLSEKTDSLAQTLTFTVASVKAGNAYIGSIIDPGDIVHLTCNDGDRKGELFKGPVWEVNYSQDARSISYTAYDPLIYIQKSSDALFFPVGRTTQQIFQSICSKWKIPLQYKYTGGIKHEKKSWTNNKVSDMMLELLKDAKKKSKVSYMMKWQAGYLLVANRGINKIVYSFSDSTNLTKASSKRSMENVVTQIIITGSAKDSGQIPIKATVKGTYQNRYGVLQNVQEMKEKQSLADAKSDATKDLWENRQPTLTFTGESVDYPFLRKGDLVNFLSGANGGYKKISVSSVSHNLLGRTMALELEL</sequence>